<organism evidence="1 2">
    <name type="scientific">Methylosinus trichosporium (strain ATCC 35070 / NCIMB 11131 / UNIQEM 75 / OB3b)</name>
    <dbReference type="NCBI Taxonomy" id="595536"/>
    <lineage>
        <taxon>Bacteria</taxon>
        <taxon>Pseudomonadati</taxon>
        <taxon>Pseudomonadota</taxon>
        <taxon>Alphaproteobacteria</taxon>
        <taxon>Hyphomicrobiales</taxon>
        <taxon>Methylocystaceae</taxon>
        <taxon>Methylosinus</taxon>
    </lineage>
</organism>
<protein>
    <recommendedName>
        <fullName evidence="3">Invasion associated locus B family protein</fullName>
    </recommendedName>
</protein>
<reference evidence="2" key="1">
    <citation type="submission" date="2017-10" db="EMBL/GenBank/DDBJ databases">
        <title>Completed PacBio SMRT sequence of Methylosinus trichosporium OB3b reveals presence of a third large plasmid.</title>
        <authorList>
            <person name="Charles T.C."/>
            <person name="Lynch M.D.J."/>
            <person name="Heil J.R."/>
            <person name="Cheng J."/>
        </authorList>
    </citation>
    <scope>NUCLEOTIDE SEQUENCE [LARGE SCALE GENOMIC DNA]</scope>
    <source>
        <strain evidence="2">OB3b</strain>
    </source>
</reference>
<accession>A0A2D2D4X8</accession>
<dbReference type="EMBL" id="CP023737">
    <property type="protein sequence ID" value="ATQ70023.1"/>
    <property type="molecule type" value="Genomic_DNA"/>
</dbReference>
<dbReference type="STRING" id="595536.GCA_000178815_01072"/>
<name>A0A2D2D4X8_METT3</name>
<dbReference type="RefSeq" id="WP_003611479.1">
    <property type="nucleotide sequence ID" value="NZ_ADVE02000001.1"/>
</dbReference>
<dbReference type="KEGG" id="mtw:CQW49_20625"/>
<proteinExistence type="predicted"/>
<gene>
    <name evidence="1" type="ORF">CQW49_20625</name>
</gene>
<dbReference type="AlphaFoldDB" id="A0A2D2D4X8"/>
<evidence type="ECO:0008006" key="3">
    <source>
        <dbReference type="Google" id="ProtNLM"/>
    </source>
</evidence>
<sequence length="166" mass="17524">MIRRTDAATRSLVCIFAAIQLACVEARAEAGRVWMVIIEDQPPHWASLAYGVPETDDAFGSFRCKSQSGEVILFIAETSGKLVAGRPASATLAAGEVRATIAGKLLPNEDAGVPSFEGRIAAEDPIFLAMTSAKTLEATIGSAKQSAPLKGAADKVKRFMAACKKR</sequence>
<dbReference type="Proteomes" id="UP000230709">
    <property type="component" value="Chromosome"/>
</dbReference>
<evidence type="ECO:0000313" key="1">
    <source>
        <dbReference type="EMBL" id="ATQ70023.1"/>
    </source>
</evidence>
<keyword evidence="2" id="KW-1185">Reference proteome</keyword>
<evidence type="ECO:0000313" key="2">
    <source>
        <dbReference type="Proteomes" id="UP000230709"/>
    </source>
</evidence>